<name>X6NHF3_RETFI</name>
<dbReference type="GO" id="GO:0016491">
    <property type="term" value="F:oxidoreductase activity"/>
    <property type="evidence" value="ECO:0007669"/>
    <property type="project" value="UniProtKB-KW"/>
</dbReference>
<evidence type="ECO:0000256" key="1">
    <source>
        <dbReference type="ARBA" id="ARBA00001974"/>
    </source>
</evidence>
<sequence length="150" mass="16358">MYASTGLVKKYANVDELAEDSGISADVLRETLAKYTKVALSGERDEFGKTVYPVSKWDSDQTIYSALITPVIHYTMGGLQINTKAQILDQSGEPLHGLFGAGEVTGGVHGMNRLAGNSLLECVVYGRISAKSAIDYCLQMEKQKKIKHEL</sequence>
<dbReference type="InterPro" id="IPR050315">
    <property type="entry name" value="FAD-oxidoreductase_2"/>
</dbReference>
<dbReference type="Pfam" id="PF00890">
    <property type="entry name" value="FAD_binding_2"/>
    <property type="match status" value="1"/>
</dbReference>
<dbReference type="Gene3D" id="3.90.700.10">
    <property type="entry name" value="Succinate dehydrogenase/fumarate reductase flavoprotein, catalytic domain"/>
    <property type="match status" value="1"/>
</dbReference>
<accession>X6NHF3</accession>
<protein>
    <submittedName>
        <fullName evidence="6">Fumarate reductase</fullName>
    </submittedName>
</protein>
<dbReference type="InterPro" id="IPR027477">
    <property type="entry name" value="Succ_DH/fumarate_Rdtase_cat_sf"/>
</dbReference>
<keyword evidence="3" id="KW-0274">FAD</keyword>
<dbReference type="OMA" id="WSISSGY"/>
<dbReference type="PANTHER" id="PTHR43400">
    <property type="entry name" value="FUMARATE REDUCTASE"/>
    <property type="match status" value="1"/>
</dbReference>
<proteinExistence type="predicted"/>
<comment type="caution">
    <text evidence="6">The sequence shown here is derived from an EMBL/GenBank/DDBJ whole genome shotgun (WGS) entry which is preliminary data.</text>
</comment>
<keyword evidence="2" id="KW-0285">Flavoprotein</keyword>
<dbReference type="EMBL" id="ASPP01008576">
    <property type="protein sequence ID" value="ETO25386.1"/>
    <property type="molecule type" value="Genomic_DNA"/>
</dbReference>
<comment type="cofactor">
    <cofactor evidence="1">
        <name>FAD</name>
        <dbReference type="ChEBI" id="CHEBI:57692"/>
    </cofactor>
</comment>
<evidence type="ECO:0000256" key="2">
    <source>
        <dbReference type="ARBA" id="ARBA00022630"/>
    </source>
</evidence>
<dbReference type="Gene3D" id="3.50.50.60">
    <property type="entry name" value="FAD/NAD(P)-binding domain"/>
    <property type="match status" value="1"/>
</dbReference>
<feature type="domain" description="FAD-dependent oxidoreductase 2 FAD-binding" evidence="5">
    <location>
        <begin position="20"/>
        <end position="119"/>
    </location>
</feature>
<dbReference type="PANTHER" id="PTHR43400:SF7">
    <property type="entry name" value="FAD-DEPENDENT OXIDOREDUCTASE 2 FAD BINDING DOMAIN-CONTAINING PROTEIN"/>
    <property type="match status" value="1"/>
</dbReference>
<evidence type="ECO:0000313" key="6">
    <source>
        <dbReference type="EMBL" id="ETO25386.1"/>
    </source>
</evidence>
<reference evidence="6 7" key="1">
    <citation type="journal article" date="2013" name="Curr. Biol.">
        <title>The Genome of the Foraminiferan Reticulomyxa filosa.</title>
        <authorList>
            <person name="Glockner G."/>
            <person name="Hulsmann N."/>
            <person name="Schleicher M."/>
            <person name="Noegel A.A."/>
            <person name="Eichinger L."/>
            <person name="Gallinger C."/>
            <person name="Pawlowski J."/>
            <person name="Sierra R."/>
            <person name="Euteneuer U."/>
            <person name="Pillet L."/>
            <person name="Moustafa A."/>
            <person name="Platzer M."/>
            <person name="Groth M."/>
            <person name="Szafranski K."/>
            <person name="Schliwa M."/>
        </authorList>
    </citation>
    <scope>NUCLEOTIDE SEQUENCE [LARGE SCALE GENOMIC DNA]</scope>
</reference>
<evidence type="ECO:0000256" key="4">
    <source>
        <dbReference type="ARBA" id="ARBA00023002"/>
    </source>
</evidence>
<evidence type="ECO:0000259" key="5">
    <source>
        <dbReference type="Pfam" id="PF00890"/>
    </source>
</evidence>
<keyword evidence="7" id="KW-1185">Reference proteome</keyword>
<evidence type="ECO:0000256" key="3">
    <source>
        <dbReference type="ARBA" id="ARBA00022827"/>
    </source>
</evidence>
<organism evidence="6 7">
    <name type="scientific">Reticulomyxa filosa</name>
    <dbReference type="NCBI Taxonomy" id="46433"/>
    <lineage>
        <taxon>Eukaryota</taxon>
        <taxon>Sar</taxon>
        <taxon>Rhizaria</taxon>
        <taxon>Retaria</taxon>
        <taxon>Foraminifera</taxon>
        <taxon>Monothalamids</taxon>
        <taxon>Reticulomyxidae</taxon>
        <taxon>Reticulomyxa</taxon>
    </lineage>
</organism>
<dbReference type="InterPro" id="IPR003953">
    <property type="entry name" value="FAD-dep_OxRdtase_2_FAD-bd"/>
</dbReference>
<keyword evidence="4" id="KW-0560">Oxidoreductase</keyword>
<dbReference type="InterPro" id="IPR036188">
    <property type="entry name" value="FAD/NAD-bd_sf"/>
</dbReference>
<dbReference type="OrthoDB" id="10252157at2759"/>
<dbReference type="SUPFAM" id="SSF56425">
    <property type="entry name" value="Succinate dehydrogenase/fumarate reductase flavoprotein, catalytic domain"/>
    <property type="match status" value="1"/>
</dbReference>
<dbReference type="Proteomes" id="UP000023152">
    <property type="component" value="Unassembled WGS sequence"/>
</dbReference>
<dbReference type="SUPFAM" id="SSF51905">
    <property type="entry name" value="FAD/NAD(P)-binding domain"/>
    <property type="match status" value="1"/>
</dbReference>
<dbReference type="AlphaFoldDB" id="X6NHF3"/>
<gene>
    <name evidence="6" type="ORF">RFI_11752</name>
</gene>
<evidence type="ECO:0000313" key="7">
    <source>
        <dbReference type="Proteomes" id="UP000023152"/>
    </source>
</evidence>